<dbReference type="InterPro" id="IPR036890">
    <property type="entry name" value="HATPase_C_sf"/>
</dbReference>
<dbReference type="InterPro" id="IPR011006">
    <property type="entry name" value="CheY-like_superfamily"/>
</dbReference>
<dbReference type="InterPro" id="IPR036097">
    <property type="entry name" value="HisK_dim/P_sf"/>
</dbReference>
<dbReference type="Gene3D" id="1.10.287.130">
    <property type="match status" value="1"/>
</dbReference>
<protein>
    <recommendedName>
        <fullName evidence="7">Circadian input-output histidine kinase CikA</fullName>
        <ecNumber evidence="3">2.7.13.3</ecNumber>
    </recommendedName>
</protein>
<dbReference type="InterPro" id="IPR000700">
    <property type="entry name" value="PAS-assoc_C"/>
</dbReference>
<evidence type="ECO:0000313" key="14">
    <source>
        <dbReference type="Proteomes" id="UP000238634"/>
    </source>
</evidence>
<dbReference type="CDD" id="cd00156">
    <property type="entry name" value="REC"/>
    <property type="match status" value="1"/>
</dbReference>
<dbReference type="AlphaFoldDB" id="A0A2T1DIT4"/>
<evidence type="ECO:0000259" key="9">
    <source>
        <dbReference type="PROSITE" id="PS50109"/>
    </source>
</evidence>
<feature type="modified residue" description="4-aspartylphosphate" evidence="8">
    <location>
        <position position="56"/>
    </location>
</feature>
<dbReference type="SMART" id="SM00448">
    <property type="entry name" value="REC"/>
    <property type="match status" value="2"/>
</dbReference>
<sequence>MPSLQFLLLEDSDLDAELIQAMLTDGEIECELVRVQTQTGFVDALKMTAFDLILSDYSLPNFDGIAALEIARSLCPDVPFILVSGTLGEEVAIETLKSGATDYVLKQRLGRLVPAVSRALREAQERRNYQQATAALRLSERHFRTLADAVPNFIWINNAQGESEYLNSRWQSFTGISAKQKLNWIEITHPDDAGRVIEKRMAGIRSGSPYEIECRIRRYDGVYRWHLVRVVPFKDDQDQLLYWYGTATDVDDAKRLYQQAEEANRIKDEFLAVLSHELRTPLNPIVGWSKLLRAKPHDPVTLARGLETIERNAQIQTQLIEDLLDVSRILRGKVSLNAQPTNLVTVIESALETVRLAAEAKLISLEFNPTYNTEINQSDHSNYITFGDSSRLQQIIWNLLSNAVKFTPNHGRVEIELTTDATNTADRRNAKITVRDTGKGIAPHFLPYVFDSFRQADGSTTRTFGGLGLGLAIVRHLIELHGGTINAASPGEGQGATFIVTLPMLKGGEKTLKREPRESSLSSLALEGLRILVVDDEQDSLDWMTVLLEQSGAIVRSALSAETAIAAITEFKPDILLSDIGMPEEDGYMLLERVRSCDGGQIPAIALTAYARAEDRERAIAAGFQDHLTKPIDPKQLISAIDRLCCSVQVSSPI</sequence>
<evidence type="ECO:0000256" key="6">
    <source>
        <dbReference type="ARBA" id="ARBA00023012"/>
    </source>
</evidence>
<dbReference type="FunFam" id="3.30.565.10:FF:000010">
    <property type="entry name" value="Sensor histidine kinase RcsC"/>
    <property type="match status" value="1"/>
</dbReference>
<keyword evidence="6" id="KW-0902">Two-component regulatory system</keyword>
<reference evidence="13 14" key="1">
    <citation type="submission" date="2018-02" db="EMBL/GenBank/DDBJ databases">
        <authorList>
            <person name="Cohen D.B."/>
            <person name="Kent A.D."/>
        </authorList>
    </citation>
    <scope>NUCLEOTIDE SEQUENCE [LARGE SCALE GENOMIC DNA]</scope>
    <source>
        <strain evidence="13 14">ULC007</strain>
    </source>
</reference>
<dbReference type="CDD" id="cd16922">
    <property type="entry name" value="HATPase_EvgS-ArcB-TorS-like"/>
    <property type="match status" value="1"/>
</dbReference>
<dbReference type="PROSITE" id="PS50109">
    <property type="entry name" value="HIS_KIN"/>
    <property type="match status" value="1"/>
</dbReference>
<gene>
    <name evidence="13" type="ORF">C7B65_08265</name>
</gene>
<feature type="domain" description="Response regulatory" evidence="10">
    <location>
        <begin position="530"/>
        <end position="645"/>
    </location>
</feature>
<dbReference type="Pfam" id="PF08447">
    <property type="entry name" value="PAS_3"/>
    <property type="match status" value="1"/>
</dbReference>
<dbReference type="FunFam" id="3.30.450.20:FF:000099">
    <property type="entry name" value="Sensory box sensor histidine kinase"/>
    <property type="match status" value="1"/>
</dbReference>
<dbReference type="InterPro" id="IPR005467">
    <property type="entry name" value="His_kinase_dom"/>
</dbReference>
<name>A0A2T1DIT4_9CYAN</name>
<dbReference type="InterPro" id="IPR013655">
    <property type="entry name" value="PAS_fold_3"/>
</dbReference>
<dbReference type="InterPro" id="IPR000014">
    <property type="entry name" value="PAS"/>
</dbReference>
<evidence type="ECO:0000256" key="5">
    <source>
        <dbReference type="ARBA" id="ARBA00022777"/>
    </source>
</evidence>
<dbReference type="PROSITE" id="PS50113">
    <property type="entry name" value="PAC"/>
    <property type="match status" value="1"/>
</dbReference>
<proteinExistence type="inferred from homology"/>
<keyword evidence="5" id="KW-0808">Transferase</keyword>
<dbReference type="Pfam" id="PF02518">
    <property type="entry name" value="HATPase_c"/>
    <property type="match status" value="1"/>
</dbReference>
<dbReference type="PRINTS" id="PR00344">
    <property type="entry name" value="BCTRLSENSOR"/>
</dbReference>
<evidence type="ECO:0000259" key="12">
    <source>
        <dbReference type="PROSITE" id="PS50113"/>
    </source>
</evidence>
<dbReference type="InterPro" id="IPR001610">
    <property type="entry name" value="PAC"/>
</dbReference>
<dbReference type="GO" id="GO:0000155">
    <property type="term" value="F:phosphorelay sensor kinase activity"/>
    <property type="evidence" value="ECO:0007669"/>
    <property type="project" value="InterPro"/>
</dbReference>
<keyword evidence="4 8" id="KW-0597">Phosphoprotein</keyword>
<evidence type="ECO:0000259" key="10">
    <source>
        <dbReference type="PROSITE" id="PS50110"/>
    </source>
</evidence>
<feature type="modified residue" description="4-aspartylphosphate" evidence="8">
    <location>
        <position position="579"/>
    </location>
</feature>
<dbReference type="CDD" id="cd17580">
    <property type="entry name" value="REC_2_DhkD-like"/>
    <property type="match status" value="1"/>
</dbReference>
<evidence type="ECO:0000256" key="2">
    <source>
        <dbReference type="ARBA" id="ARBA00006402"/>
    </source>
</evidence>
<dbReference type="Gene3D" id="3.30.450.20">
    <property type="entry name" value="PAS domain"/>
    <property type="match status" value="1"/>
</dbReference>
<feature type="domain" description="Response regulatory" evidence="10">
    <location>
        <begin position="5"/>
        <end position="121"/>
    </location>
</feature>
<dbReference type="EMBL" id="PVWG01000006">
    <property type="protein sequence ID" value="PSB20420.1"/>
    <property type="molecule type" value="Genomic_DNA"/>
</dbReference>
<dbReference type="InterPro" id="IPR004358">
    <property type="entry name" value="Sig_transdc_His_kin-like_C"/>
</dbReference>
<evidence type="ECO:0000313" key="13">
    <source>
        <dbReference type="EMBL" id="PSB20420.1"/>
    </source>
</evidence>
<accession>A0A2T1DIT4</accession>
<dbReference type="PROSITE" id="PS50112">
    <property type="entry name" value="PAS"/>
    <property type="match status" value="1"/>
</dbReference>
<dbReference type="Pfam" id="PF00512">
    <property type="entry name" value="HisKA"/>
    <property type="match status" value="1"/>
</dbReference>
<feature type="domain" description="Histidine kinase" evidence="9">
    <location>
        <begin position="273"/>
        <end position="506"/>
    </location>
</feature>
<feature type="domain" description="PAC" evidence="12">
    <location>
        <begin position="210"/>
        <end position="262"/>
    </location>
</feature>
<comment type="catalytic activity">
    <reaction evidence="1">
        <text>ATP + protein L-histidine = ADP + protein N-phospho-L-histidine.</text>
        <dbReference type="EC" id="2.7.13.3"/>
    </reaction>
</comment>
<dbReference type="SUPFAM" id="SSF55785">
    <property type="entry name" value="PYP-like sensor domain (PAS domain)"/>
    <property type="match status" value="1"/>
</dbReference>
<dbReference type="SMART" id="SM00388">
    <property type="entry name" value="HisKA"/>
    <property type="match status" value="1"/>
</dbReference>
<dbReference type="Pfam" id="PF00072">
    <property type="entry name" value="Response_reg"/>
    <property type="match status" value="2"/>
</dbReference>
<dbReference type="SUPFAM" id="SSF55874">
    <property type="entry name" value="ATPase domain of HSP90 chaperone/DNA topoisomerase II/histidine kinase"/>
    <property type="match status" value="1"/>
</dbReference>
<comment type="similarity">
    <text evidence="2">In the N-terminal section; belongs to the phytochrome family.</text>
</comment>
<dbReference type="PROSITE" id="PS50110">
    <property type="entry name" value="RESPONSE_REGULATORY"/>
    <property type="match status" value="2"/>
</dbReference>
<dbReference type="CDD" id="cd00082">
    <property type="entry name" value="HisKA"/>
    <property type="match status" value="1"/>
</dbReference>
<evidence type="ECO:0000256" key="4">
    <source>
        <dbReference type="ARBA" id="ARBA00022553"/>
    </source>
</evidence>
<dbReference type="InterPro" id="IPR003594">
    <property type="entry name" value="HATPase_dom"/>
</dbReference>
<dbReference type="Gene3D" id="3.40.50.2300">
    <property type="match status" value="2"/>
</dbReference>
<dbReference type="RefSeq" id="WP_073070337.1">
    <property type="nucleotide sequence ID" value="NZ_MPPI01000006.1"/>
</dbReference>
<dbReference type="PANTHER" id="PTHR43547">
    <property type="entry name" value="TWO-COMPONENT HISTIDINE KINASE"/>
    <property type="match status" value="1"/>
</dbReference>
<evidence type="ECO:0000256" key="8">
    <source>
        <dbReference type="PROSITE-ProRule" id="PRU00169"/>
    </source>
</evidence>
<dbReference type="SMART" id="SM00086">
    <property type="entry name" value="PAC"/>
    <property type="match status" value="1"/>
</dbReference>
<evidence type="ECO:0000259" key="11">
    <source>
        <dbReference type="PROSITE" id="PS50112"/>
    </source>
</evidence>
<comment type="caution">
    <text evidence="13">The sequence shown here is derived from an EMBL/GenBank/DDBJ whole genome shotgun (WGS) entry which is preliminary data.</text>
</comment>
<dbReference type="InterPro" id="IPR001789">
    <property type="entry name" value="Sig_transdc_resp-reg_receiver"/>
</dbReference>
<dbReference type="Gene3D" id="3.30.565.10">
    <property type="entry name" value="Histidine kinase-like ATPase, C-terminal domain"/>
    <property type="match status" value="1"/>
</dbReference>
<evidence type="ECO:0000256" key="3">
    <source>
        <dbReference type="ARBA" id="ARBA00012438"/>
    </source>
</evidence>
<keyword evidence="5" id="KW-0418">Kinase</keyword>
<feature type="domain" description="PAS" evidence="11">
    <location>
        <begin position="139"/>
        <end position="180"/>
    </location>
</feature>
<reference evidence="13 14" key="2">
    <citation type="submission" date="2018-03" db="EMBL/GenBank/DDBJ databases">
        <title>The ancient ancestry and fast evolution of plastids.</title>
        <authorList>
            <person name="Moore K.R."/>
            <person name="Magnabosco C."/>
            <person name="Momper L."/>
            <person name="Gold D.A."/>
            <person name="Bosak T."/>
            <person name="Fournier G.P."/>
        </authorList>
    </citation>
    <scope>NUCLEOTIDE SEQUENCE [LARGE SCALE GENOMIC DNA]</scope>
    <source>
        <strain evidence="13 14">ULC007</strain>
    </source>
</reference>
<dbReference type="SMART" id="SM00387">
    <property type="entry name" value="HATPase_c"/>
    <property type="match status" value="1"/>
</dbReference>
<dbReference type="InterPro" id="IPR003661">
    <property type="entry name" value="HisK_dim/P_dom"/>
</dbReference>
<dbReference type="STRING" id="1920490.GCA_001895925_04231"/>
<dbReference type="CDD" id="cd00130">
    <property type="entry name" value="PAS"/>
    <property type="match status" value="1"/>
</dbReference>
<keyword evidence="14" id="KW-1185">Reference proteome</keyword>
<dbReference type="SUPFAM" id="SSF47384">
    <property type="entry name" value="Homodimeric domain of signal transducing histidine kinase"/>
    <property type="match status" value="1"/>
</dbReference>
<evidence type="ECO:0000256" key="7">
    <source>
        <dbReference type="ARBA" id="ARBA00074306"/>
    </source>
</evidence>
<dbReference type="EC" id="2.7.13.3" evidence="3"/>
<dbReference type="Proteomes" id="UP000238634">
    <property type="component" value="Unassembled WGS sequence"/>
</dbReference>
<dbReference type="SUPFAM" id="SSF52172">
    <property type="entry name" value="CheY-like"/>
    <property type="match status" value="2"/>
</dbReference>
<dbReference type="PANTHER" id="PTHR43547:SF2">
    <property type="entry name" value="HYBRID SIGNAL TRANSDUCTION HISTIDINE KINASE C"/>
    <property type="match status" value="1"/>
</dbReference>
<dbReference type="InterPro" id="IPR035965">
    <property type="entry name" value="PAS-like_dom_sf"/>
</dbReference>
<dbReference type="OrthoDB" id="9790669at2"/>
<dbReference type="NCBIfam" id="TIGR00229">
    <property type="entry name" value="sensory_box"/>
    <property type="match status" value="1"/>
</dbReference>
<organism evidence="13 14">
    <name type="scientific">Phormidesmis priestleyi ULC007</name>
    <dbReference type="NCBI Taxonomy" id="1920490"/>
    <lineage>
        <taxon>Bacteria</taxon>
        <taxon>Bacillati</taxon>
        <taxon>Cyanobacteriota</taxon>
        <taxon>Cyanophyceae</taxon>
        <taxon>Leptolyngbyales</taxon>
        <taxon>Leptolyngbyaceae</taxon>
        <taxon>Phormidesmis</taxon>
    </lineage>
</organism>
<evidence type="ECO:0000256" key="1">
    <source>
        <dbReference type="ARBA" id="ARBA00000085"/>
    </source>
</evidence>